<dbReference type="InterPro" id="IPR010562">
    <property type="entry name" value="Haemolymph_juvenile_hormone-bd"/>
</dbReference>
<organism evidence="1 2">
    <name type="scientific">Euphydryas editha</name>
    <name type="common">Edith's checkerspot</name>
    <dbReference type="NCBI Taxonomy" id="104508"/>
    <lineage>
        <taxon>Eukaryota</taxon>
        <taxon>Metazoa</taxon>
        <taxon>Ecdysozoa</taxon>
        <taxon>Arthropoda</taxon>
        <taxon>Hexapoda</taxon>
        <taxon>Insecta</taxon>
        <taxon>Pterygota</taxon>
        <taxon>Neoptera</taxon>
        <taxon>Endopterygota</taxon>
        <taxon>Lepidoptera</taxon>
        <taxon>Glossata</taxon>
        <taxon>Ditrysia</taxon>
        <taxon>Papilionoidea</taxon>
        <taxon>Nymphalidae</taxon>
        <taxon>Nymphalinae</taxon>
        <taxon>Euphydryas</taxon>
    </lineage>
</organism>
<dbReference type="AlphaFoldDB" id="A0AAU9THG0"/>
<gene>
    <name evidence="1" type="ORF">EEDITHA_LOCUS1369</name>
</gene>
<proteinExistence type="predicted"/>
<protein>
    <submittedName>
        <fullName evidence="1">Uncharacterized protein</fullName>
    </submittedName>
</protein>
<reference evidence="1" key="1">
    <citation type="submission" date="2022-03" db="EMBL/GenBank/DDBJ databases">
        <authorList>
            <person name="Tunstrom K."/>
        </authorList>
    </citation>
    <scope>NUCLEOTIDE SEQUENCE</scope>
</reference>
<dbReference type="EMBL" id="CAKOGL010000003">
    <property type="protein sequence ID" value="CAH2084834.1"/>
    <property type="molecule type" value="Genomic_DNA"/>
</dbReference>
<accession>A0AAU9THG0</accession>
<evidence type="ECO:0000313" key="1">
    <source>
        <dbReference type="EMBL" id="CAH2084834.1"/>
    </source>
</evidence>
<dbReference type="Pfam" id="PF06585">
    <property type="entry name" value="JHBP"/>
    <property type="match status" value="1"/>
</dbReference>
<sequence length="209" mass="24337">MRRQNTLRGVRGNRHLSLDYWIPEFQLQSERDRVNDVSFDKNGWVHNATNIAYQGLDDAILDDFGFNLVTKFAHLTFHTDMDVTYSYTSCGTVFSKLINGEGLAKVSIKNFQFGLSMPFDIKEINGKKFIDLKGVNSWYQIRDKAVFNFENLYNGNKEQSEAIHNLFNKNWKFVAEEFGKDFSEKLVDGIFYKLKNYMLTMPLKDFATC</sequence>
<dbReference type="Proteomes" id="UP001153954">
    <property type="component" value="Unassembled WGS sequence"/>
</dbReference>
<comment type="caution">
    <text evidence="1">The sequence shown here is derived from an EMBL/GenBank/DDBJ whole genome shotgun (WGS) entry which is preliminary data.</text>
</comment>
<dbReference type="InterPro" id="IPR038606">
    <property type="entry name" value="To_sf"/>
</dbReference>
<evidence type="ECO:0000313" key="2">
    <source>
        <dbReference type="Proteomes" id="UP001153954"/>
    </source>
</evidence>
<name>A0AAU9THG0_EUPED</name>
<dbReference type="SMART" id="SM00700">
    <property type="entry name" value="JHBP"/>
    <property type="match status" value="1"/>
</dbReference>
<keyword evidence="2" id="KW-1185">Reference proteome</keyword>
<dbReference type="Gene3D" id="3.15.10.30">
    <property type="entry name" value="Haemolymph juvenile hormone binding protein"/>
    <property type="match status" value="1"/>
</dbReference>